<feature type="region of interest" description="Disordered" evidence="1">
    <location>
        <begin position="260"/>
        <end position="311"/>
    </location>
</feature>
<reference evidence="2 3" key="1">
    <citation type="submission" date="2024-01" db="EMBL/GenBank/DDBJ databases">
        <authorList>
            <consortium name="Genoscope - CEA"/>
            <person name="William W."/>
        </authorList>
    </citation>
    <scope>NUCLEOTIDE SEQUENCE [LARGE SCALE GENOMIC DNA]</scope>
    <source>
        <strain evidence="2 3">29B2s-10</strain>
    </source>
</reference>
<dbReference type="PANTHER" id="PTHR21521:SF0">
    <property type="entry name" value="AMUN, ISOFORM A"/>
    <property type="match status" value="1"/>
</dbReference>
<accession>A0ABP0ELJ1</accession>
<sequence length="311" mass="36077">MSLNPLIEASGGLYKTITKSLSDQKTTTYNNGNWSLEQLDHWKNEQLPTIVLERYKEHGGDTWLIKEELELLMDWKLAKGKFRPTLPKLIRQNEPDSVKTATQEGFKVLIDFYSTHSSKKNFWKNVTSKQESEYISAVKDALKKTSTLRGVGPATASLILSLLSPIVKSFTPPFFSDESFIYFVVEPSRKGTKIKYNVKEYVEEYLPVLIDILKSNPDVDMNVLEKGAWSIKSYDIGKLDILADIKLPFKIEPEILEHYVKNDDEEEEEEEDEEEDEEEEENVKIEEEKEKLEDTDQEIKKDSSRKRRKIK</sequence>
<proteinExistence type="predicted"/>
<evidence type="ECO:0000313" key="2">
    <source>
        <dbReference type="EMBL" id="CAK7921965.1"/>
    </source>
</evidence>
<protein>
    <submittedName>
        <fullName evidence="2">Uncharacterized protein</fullName>
    </submittedName>
</protein>
<dbReference type="InterPro" id="IPR016024">
    <property type="entry name" value="ARM-type_fold"/>
</dbReference>
<keyword evidence="3" id="KW-1185">Reference proteome</keyword>
<evidence type="ECO:0000256" key="1">
    <source>
        <dbReference type="SAM" id="MobiDB-lite"/>
    </source>
</evidence>
<organism evidence="2 3">
    <name type="scientific">[Candida] anglica</name>
    <dbReference type="NCBI Taxonomy" id="148631"/>
    <lineage>
        <taxon>Eukaryota</taxon>
        <taxon>Fungi</taxon>
        <taxon>Dikarya</taxon>
        <taxon>Ascomycota</taxon>
        <taxon>Saccharomycotina</taxon>
        <taxon>Pichiomycetes</taxon>
        <taxon>Debaryomycetaceae</taxon>
        <taxon>Kurtzmaniella</taxon>
    </lineage>
</organism>
<feature type="compositionally biased region" description="Acidic residues" evidence="1">
    <location>
        <begin position="263"/>
        <end position="281"/>
    </location>
</feature>
<feature type="compositionally biased region" description="Basic and acidic residues" evidence="1">
    <location>
        <begin position="282"/>
        <end position="302"/>
    </location>
</feature>
<evidence type="ECO:0000313" key="3">
    <source>
        <dbReference type="Proteomes" id="UP001497600"/>
    </source>
</evidence>
<dbReference type="PANTHER" id="PTHR21521">
    <property type="entry name" value="AMUN, ISOFORM A"/>
    <property type="match status" value="1"/>
</dbReference>
<dbReference type="EMBL" id="OZ004260">
    <property type="protein sequence ID" value="CAK7921965.1"/>
    <property type="molecule type" value="Genomic_DNA"/>
</dbReference>
<gene>
    <name evidence="2" type="ORF">CAAN4_H21088</name>
</gene>
<dbReference type="Proteomes" id="UP001497600">
    <property type="component" value="Chromosome H"/>
</dbReference>
<dbReference type="SUPFAM" id="SSF48371">
    <property type="entry name" value="ARM repeat"/>
    <property type="match status" value="1"/>
</dbReference>
<name>A0ABP0ELJ1_9ASCO</name>